<evidence type="ECO:0000313" key="3">
    <source>
        <dbReference type="EMBL" id="KAF2238402.1"/>
    </source>
</evidence>
<name>A0A6A6HKJ8_VIRVR</name>
<keyword evidence="1" id="KW-1133">Transmembrane helix</keyword>
<protein>
    <recommendedName>
        <fullName evidence="2">Nudix hydrolase domain-containing protein</fullName>
    </recommendedName>
</protein>
<dbReference type="InterPro" id="IPR000086">
    <property type="entry name" value="NUDIX_hydrolase_dom"/>
</dbReference>
<dbReference type="OrthoDB" id="77989at2759"/>
<dbReference type="Proteomes" id="UP000800092">
    <property type="component" value="Unassembled WGS sequence"/>
</dbReference>
<organism evidence="3 4">
    <name type="scientific">Viridothelium virens</name>
    <name type="common">Speckled blister lichen</name>
    <name type="synonym">Trypethelium virens</name>
    <dbReference type="NCBI Taxonomy" id="1048519"/>
    <lineage>
        <taxon>Eukaryota</taxon>
        <taxon>Fungi</taxon>
        <taxon>Dikarya</taxon>
        <taxon>Ascomycota</taxon>
        <taxon>Pezizomycotina</taxon>
        <taxon>Dothideomycetes</taxon>
        <taxon>Dothideomycetes incertae sedis</taxon>
        <taxon>Trypetheliales</taxon>
        <taxon>Trypetheliaceae</taxon>
        <taxon>Viridothelium</taxon>
    </lineage>
</organism>
<keyword evidence="1" id="KW-0472">Membrane</keyword>
<sequence length="473" mass="53769">MDQSKAQLQIPPSLVEYLRDVLHELSEKPYPEIPNPPNLNKRASVAVILRIKPNYTHWPSPDAPLPHKSANDSNRERIQAFFGQEWVKHGDPELLFMKRAARKGDRWTSHVALPGGRRDPEDADDKAAAIREASEEVGITLDKGSCLEVGNLPQRLVTTSWGKVPLMVLCPYIFLITKHDIPPLRLQPTETGSAHWVPLRALLGPGQRTFELQDVSSRLAHQEVGIKKWFLRAMLGRMVFAAIRLVPSESTYCTSIEEFYPLEVDSRESRAPGIPSPIPWIPRLIPRREQTYPPTKPLLLWGLTLGVLADFLELLPPHNALRLWTYPTFTPWDVRFVVWALSYRFRKQKERELLAQSTPDMMWGDEQNEVEREVFSRAENGFKINPHRKDIPLADQYKTTEEEAAEVGISGIPSGQNHASPVQRRNSGAVSLMLEGYYDIVRRAVAVALAGRCVGATALLFFLWHRRRSLTRS</sequence>
<evidence type="ECO:0000259" key="2">
    <source>
        <dbReference type="PROSITE" id="PS51462"/>
    </source>
</evidence>
<dbReference type="PANTHER" id="PTHR12992:SF44">
    <property type="entry name" value="NUDIX HYDROLASE DOMAIN-CONTAINING PROTEIN"/>
    <property type="match status" value="1"/>
</dbReference>
<dbReference type="Pfam" id="PF00293">
    <property type="entry name" value="NUDIX"/>
    <property type="match status" value="1"/>
</dbReference>
<keyword evidence="1" id="KW-0812">Transmembrane</keyword>
<keyword evidence="4" id="KW-1185">Reference proteome</keyword>
<feature type="domain" description="Nudix hydrolase" evidence="2">
    <location>
        <begin position="76"/>
        <end position="232"/>
    </location>
</feature>
<dbReference type="PROSITE" id="PS51462">
    <property type="entry name" value="NUDIX"/>
    <property type="match status" value="1"/>
</dbReference>
<reference evidence="3" key="1">
    <citation type="journal article" date="2020" name="Stud. Mycol.">
        <title>101 Dothideomycetes genomes: a test case for predicting lifestyles and emergence of pathogens.</title>
        <authorList>
            <person name="Haridas S."/>
            <person name="Albert R."/>
            <person name="Binder M."/>
            <person name="Bloem J."/>
            <person name="Labutti K."/>
            <person name="Salamov A."/>
            <person name="Andreopoulos B."/>
            <person name="Baker S."/>
            <person name="Barry K."/>
            <person name="Bills G."/>
            <person name="Bluhm B."/>
            <person name="Cannon C."/>
            <person name="Castanera R."/>
            <person name="Culley D."/>
            <person name="Daum C."/>
            <person name="Ezra D."/>
            <person name="Gonzalez J."/>
            <person name="Henrissat B."/>
            <person name="Kuo A."/>
            <person name="Liang C."/>
            <person name="Lipzen A."/>
            <person name="Lutzoni F."/>
            <person name="Magnuson J."/>
            <person name="Mondo S."/>
            <person name="Nolan M."/>
            <person name="Ohm R."/>
            <person name="Pangilinan J."/>
            <person name="Park H.-J."/>
            <person name="Ramirez L."/>
            <person name="Alfaro M."/>
            <person name="Sun H."/>
            <person name="Tritt A."/>
            <person name="Yoshinaga Y."/>
            <person name="Zwiers L.-H."/>
            <person name="Turgeon B."/>
            <person name="Goodwin S."/>
            <person name="Spatafora J."/>
            <person name="Crous P."/>
            <person name="Grigoriev I."/>
        </authorList>
    </citation>
    <scope>NUCLEOTIDE SEQUENCE</scope>
    <source>
        <strain evidence="3">Tuck. ex Michener</strain>
    </source>
</reference>
<accession>A0A6A6HKJ8</accession>
<dbReference type="EMBL" id="ML991776">
    <property type="protein sequence ID" value="KAF2238402.1"/>
    <property type="molecule type" value="Genomic_DNA"/>
</dbReference>
<dbReference type="GO" id="GO:0010945">
    <property type="term" value="F:coenzyme A diphosphatase activity"/>
    <property type="evidence" value="ECO:0007669"/>
    <property type="project" value="InterPro"/>
</dbReference>
<dbReference type="SUPFAM" id="SSF55811">
    <property type="entry name" value="Nudix"/>
    <property type="match status" value="1"/>
</dbReference>
<gene>
    <name evidence="3" type="ORF">EV356DRAFT_507517</name>
</gene>
<proteinExistence type="predicted"/>
<dbReference type="InterPro" id="IPR045121">
    <property type="entry name" value="CoAse"/>
</dbReference>
<dbReference type="PANTHER" id="PTHR12992">
    <property type="entry name" value="NUDIX HYDROLASE"/>
    <property type="match status" value="1"/>
</dbReference>
<evidence type="ECO:0000256" key="1">
    <source>
        <dbReference type="SAM" id="Phobius"/>
    </source>
</evidence>
<evidence type="ECO:0000313" key="4">
    <source>
        <dbReference type="Proteomes" id="UP000800092"/>
    </source>
</evidence>
<dbReference type="AlphaFoldDB" id="A0A6A6HKJ8"/>
<dbReference type="InterPro" id="IPR015797">
    <property type="entry name" value="NUDIX_hydrolase-like_dom_sf"/>
</dbReference>
<dbReference type="Gene3D" id="3.90.79.10">
    <property type="entry name" value="Nucleoside Triphosphate Pyrophosphohydrolase"/>
    <property type="match status" value="1"/>
</dbReference>
<dbReference type="CDD" id="cd03426">
    <property type="entry name" value="NUDIX_CoAse_Nudt7"/>
    <property type="match status" value="1"/>
</dbReference>
<feature type="transmembrane region" description="Helical" evidence="1">
    <location>
        <begin position="444"/>
        <end position="464"/>
    </location>
</feature>